<dbReference type="Proteomes" id="UP000037269">
    <property type="component" value="Unassembled WGS sequence"/>
</dbReference>
<evidence type="ECO:0000259" key="1">
    <source>
        <dbReference type="PROSITE" id="PS50943"/>
    </source>
</evidence>
<dbReference type="EMBL" id="FNED01000031">
    <property type="protein sequence ID" value="SDJ89422.1"/>
    <property type="molecule type" value="Genomic_DNA"/>
</dbReference>
<dbReference type="InterPro" id="IPR001387">
    <property type="entry name" value="Cro/C1-type_HTH"/>
</dbReference>
<dbReference type="RefSeq" id="WP_043065727.1">
    <property type="nucleotide sequence ID" value="NZ_BJOA01000097.1"/>
</dbReference>
<organism evidence="2 4">
    <name type="scientific">Aneurinibacillus migulanus</name>
    <name type="common">Bacillus migulanus</name>
    <dbReference type="NCBI Taxonomy" id="47500"/>
    <lineage>
        <taxon>Bacteria</taxon>
        <taxon>Bacillati</taxon>
        <taxon>Bacillota</taxon>
        <taxon>Bacilli</taxon>
        <taxon>Bacillales</taxon>
        <taxon>Paenibacillaceae</taxon>
        <taxon>Aneurinibacillus group</taxon>
        <taxon>Aneurinibacillus</taxon>
    </lineage>
</organism>
<dbReference type="AlphaFoldDB" id="A0A0D1YAP4"/>
<dbReference type="Proteomes" id="UP000182836">
    <property type="component" value="Unassembled WGS sequence"/>
</dbReference>
<dbReference type="EMBL" id="LGUG01000013">
    <property type="protein sequence ID" value="KON84250.1"/>
    <property type="molecule type" value="Genomic_DNA"/>
</dbReference>
<dbReference type="InterPro" id="IPR010982">
    <property type="entry name" value="Lambda_DNA-bd_dom_sf"/>
</dbReference>
<evidence type="ECO:0000313" key="3">
    <source>
        <dbReference type="EMBL" id="SDJ89422.1"/>
    </source>
</evidence>
<proteinExistence type="predicted"/>
<dbReference type="STRING" id="47500.AF333_30405"/>
<reference evidence="2 4" key="1">
    <citation type="submission" date="2015-07" db="EMBL/GenBank/DDBJ databases">
        <title>Fjat-14205 dsm 2895.</title>
        <authorList>
            <person name="Liu B."/>
            <person name="Wang J."/>
            <person name="Zhu Y."/>
            <person name="Liu G."/>
            <person name="Chen Q."/>
            <person name="Chen Z."/>
            <person name="Lan J."/>
            <person name="Che J."/>
            <person name="Ge C."/>
            <person name="Shi H."/>
            <person name="Pan Z."/>
            <person name="Liu X."/>
        </authorList>
    </citation>
    <scope>NUCLEOTIDE SEQUENCE [LARGE SCALE GENOMIC DNA]</scope>
    <source>
        <strain evidence="2 4">DSM 2895</strain>
    </source>
</reference>
<dbReference type="GO" id="GO:0003677">
    <property type="term" value="F:DNA binding"/>
    <property type="evidence" value="ECO:0007669"/>
    <property type="project" value="InterPro"/>
</dbReference>
<dbReference type="SMART" id="SM00530">
    <property type="entry name" value="HTH_XRE"/>
    <property type="match status" value="1"/>
</dbReference>
<sequence>MALGERMREARDAAEMTQLEFGFEINMSRSAIGMIEIEERKLPKEVSRKAVEVLDDGFFSMAAAEEAVGHSWVPKLDGEYVDLHRSSVAKKAEEELSEALEAIGRMCLVNHPKSMDKHGRAELREALLQVVDAIVALSTYAAVICREYSLSWVKLWRDHRKKLKERGYIKS</sequence>
<keyword evidence="4" id="KW-1185">Reference proteome</keyword>
<evidence type="ECO:0000313" key="4">
    <source>
        <dbReference type="Proteomes" id="UP000037269"/>
    </source>
</evidence>
<protein>
    <submittedName>
        <fullName evidence="3">Helix-turn-helix</fullName>
    </submittedName>
</protein>
<dbReference type="PATRIC" id="fig|47500.8.peg.6485"/>
<reference evidence="3 5" key="2">
    <citation type="submission" date="2016-10" db="EMBL/GenBank/DDBJ databases">
        <authorList>
            <person name="de Groot N.N."/>
        </authorList>
    </citation>
    <scope>NUCLEOTIDE SEQUENCE [LARGE SCALE GENOMIC DNA]</scope>
    <source>
        <strain evidence="3 5">DSM 2895</strain>
    </source>
</reference>
<gene>
    <name evidence="2" type="ORF">AF333_30405</name>
    <name evidence="3" type="ORF">SAMN04487909_13167</name>
</gene>
<evidence type="ECO:0000313" key="5">
    <source>
        <dbReference type="Proteomes" id="UP000182836"/>
    </source>
</evidence>
<dbReference type="CDD" id="cd00093">
    <property type="entry name" value="HTH_XRE"/>
    <property type="match status" value="1"/>
</dbReference>
<dbReference type="Gene3D" id="1.10.260.40">
    <property type="entry name" value="lambda repressor-like DNA-binding domains"/>
    <property type="match status" value="1"/>
</dbReference>
<accession>A0A0D1YAP4</accession>
<dbReference type="OrthoDB" id="2969743at2"/>
<dbReference type="GeneID" id="42309436"/>
<dbReference type="SUPFAM" id="SSF47413">
    <property type="entry name" value="lambda repressor-like DNA-binding domains"/>
    <property type="match status" value="1"/>
</dbReference>
<feature type="domain" description="HTH cro/C1-type" evidence="1">
    <location>
        <begin position="7"/>
        <end position="55"/>
    </location>
</feature>
<evidence type="ECO:0000313" key="2">
    <source>
        <dbReference type="EMBL" id="KON84250.1"/>
    </source>
</evidence>
<name>A0A0D1YAP4_ANEMI</name>
<dbReference type="Pfam" id="PF01381">
    <property type="entry name" value="HTH_3"/>
    <property type="match status" value="1"/>
</dbReference>
<dbReference type="PROSITE" id="PS50943">
    <property type="entry name" value="HTH_CROC1"/>
    <property type="match status" value="1"/>
</dbReference>